<dbReference type="PROSITE" id="PS01228">
    <property type="entry name" value="COF_1"/>
    <property type="match status" value="1"/>
</dbReference>
<dbReference type="AlphaFoldDB" id="A0A7G2CKZ8"/>
<comment type="cofactor">
    <cofactor evidence="1">
        <name>Mg(2+)</name>
        <dbReference type="ChEBI" id="CHEBI:18420"/>
    </cofactor>
</comment>
<dbReference type="GO" id="GO:0046872">
    <property type="term" value="F:metal ion binding"/>
    <property type="evidence" value="ECO:0007669"/>
    <property type="project" value="UniProtKB-KW"/>
</dbReference>
<keyword evidence="3 6" id="KW-0378">Hydrolase</keyword>
<dbReference type="GO" id="GO:0016787">
    <property type="term" value="F:hydrolase activity"/>
    <property type="evidence" value="ECO:0007669"/>
    <property type="project" value="UniProtKB-KW"/>
</dbReference>
<dbReference type="PANTHER" id="PTHR47267">
    <property type="match status" value="1"/>
</dbReference>
<dbReference type="PANTHER" id="PTHR47267:SF5">
    <property type="entry name" value="DEHALOGENASE-LIKE HYDROLASE, PUTATIVE-RELATED"/>
    <property type="match status" value="1"/>
</dbReference>
<evidence type="ECO:0000256" key="2">
    <source>
        <dbReference type="ARBA" id="ARBA00022723"/>
    </source>
</evidence>
<evidence type="ECO:0000256" key="3">
    <source>
        <dbReference type="ARBA" id="ARBA00022801"/>
    </source>
</evidence>
<keyword evidence="4" id="KW-0460">Magnesium</keyword>
<dbReference type="InterPro" id="IPR036412">
    <property type="entry name" value="HAD-like_sf"/>
</dbReference>
<dbReference type="VEuPathDB" id="TriTrypDB:ADEAN_000639500"/>
<reference evidence="6 7" key="1">
    <citation type="submission" date="2020-08" db="EMBL/GenBank/DDBJ databases">
        <authorList>
            <person name="Newling K."/>
            <person name="Davey J."/>
            <person name="Forrester S."/>
        </authorList>
    </citation>
    <scope>NUCLEOTIDE SEQUENCE [LARGE SCALE GENOMIC DNA]</scope>
    <source>
        <strain evidence="7">Crithidia deanei Carvalho (ATCC PRA-265)</strain>
    </source>
</reference>
<dbReference type="Proteomes" id="UP000515908">
    <property type="component" value="Chromosome 12"/>
</dbReference>
<proteinExistence type="inferred from homology"/>
<dbReference type="NCBIfam" id="TIGR01484">
    <property type="entry name" value="HAD-SF-IIB"/>
    <property type="match status" value="1"/>
</dbReference>
<dbReference type="OrthoDB" id="27226at2759"/>
<protein>
    <submittedName>
        <fullName evidence="6">Sucrose-6F-phosphate phosphohydrolase/haloacid dehalogenase-like hydrolase, putative</fullName>
    </submittedName>
</protein>
<dbReference type="InterPro" id="IPR023214">
    <property type="entry name" value="HAD_sf"/>
</dbReference>
<keyword evidence="7" id="KW-1185">Reference proteome</keyword>
<evidence type="ECO:0000256" key="1">
    <source>
        <dbReference type="ARBA" id="ARBA00001946"/>
    </source>
</evidence>
<dbReference type="InterPro" id="IPR006379">
    <property type="entry name" value="HAD-SF_hydro_IIB"/>
</dbReference>
<evidence type="ECO:0000313" key="7">
    <source>
        <dbReference type="Proteomes" id="UP000515908"/>
    </source>
</evidence>
<accession>A0A7G2CKZ8</accession>
<dbReference type="Pfam" id="PF08282">
    <property type="entry name" value="Hydrolase_3"/>
    <property type="match status" value="1"/>
</dbReference>
<name>A0A7G2CKZ8_9TRYP</name>
<sequence length="250" mass="27662">MDSQSIKAIFVDLDGTLLNPEHRLSPTTLSVLERVHNEAGIPIIVATGRPYPDVFPKLKKVHLNPDYIITSNGARIHDSEHKKLFGIDLDPEAVLDILQLPAPPGRFKDGEAPPPGYEKPFTVNVNCESTWITDRCREGTRVAFEPEYTYAATDPLSYTAEDMKGTHSIWIYGVGEDLANVKAYVDNKWGDKVHTVYSTEVIVDCHHPAVNKATAVEEVCKRLGITPKDAVAFGDGMNDEKCCDVSERVS</sequence>
<dbReference type="Gene3D" id="3.30.1240.10">
    <property type="match status" value="1"/>
</dbReference>
<gene>
    <name evidence="6" type="ORF">ADEAN_000639500</name>
</gene>
<evidence type="ECO:0000256" key="4">
    <source>
        <dbReference type="ARBA" id="ARBA00022842"/>
    </source>
</evidence>
<keyword evidence="2" id="KW-0479">Metal-binding</keyword>
<organism evidence="6 7">
    <name type="scientific">Angomonas deanei</name>
    <dbReference type="NCBI Taxonomy" id="59799"/>
    <lineage>
        <taxon>Eukaryota</taxon>
        <taxon>Discoba</taxon>
        <taxon>Euglenozoa</taxon>
        <taxon>Kinetoplastea</taxon>
        <taxon>Metakinetoplastina</taxon>
        <taxon>Trypanosomatida</taxon>
        <taxon>Trypanosomatidae</taxon>
        <taxon>Strigomonadinae</taxon>
        <taxon>Angomonas</taxon>
    </lineage>
</organism>
<comment type="similarity">
    <text evidence="5">Belongs to the HAD-like hydrolase superfamily. Cof family.</text>
</comment>
<evidence type="ECO:0000256" key="5">
    <source>
        <dbReference type="ARBA" id="ARBA00034778"/>
    </source>
</evidence>
<dbReference type="SUPFAM" id="SSF56784">
    <property type="entry name" value="HAD-like"/>
    <property type="match status" value="1"/>
</dbReference>
<dbReference type="Gene3D" id="3.40.50.1000">
    <property type="entry name" value="HAD superfamily/HAD-like"/>
    <property type="match status" value="1"/>
</dbReference>
<dbReference type="EMBL" id="LR877156">
    <property type="protein sequence ID" value="CAD2218902.1"/>
    <property type="molecule type" value="Genomic_DNA"/>
</dbReference>
<evidence type="ECO:0000313" key="6">
    <source>
        <dbReference type="EMBL" id="CAD2218902.1"/>
    </source>
</evidence>